<dbReference type="PANTHER" id="PTHR36245:SF7">
    <property type="entry name" value="GLYCINE-RICH PROTEIN"/>
    <property type="match status" value="1"/>
</dbReference>
<reference evidence="4" key="1">
    <citation type="journal article" date="2016" name="Nat. Biotechnol.">
        <title>Sequencing wild and cultivated cassava and related species reveals extensive interspecific hybridization and genetic diversity.</title>
        <authorList>
            <person name="Bredeson J.V."/>
            <person name="Lyons J.B."/>
            <person name="Prochnik S.E."/>
            <person name="Wu G.A."/>
            <person name="Ha C.M."/>
            <person name="Edsinger-Gonzales E."/>
            <person name="Grimwood J."/>
            <person name="Schmutz J."/>
            <person name="Rabbi I.Y."/>
            <person name="Egesi C."/>
            <person name="Nauluvula P."/>
            <person name="Lebot V."/>
            <person name="Ndunguru J."/>
            <person name="Mkamilo G."/>
            <person name="Bart R.S."/>
            <person name="Setter T.L."/>
            <person name="Gleadow R.M."/>
            <person name="Kulakow P."/>
            <person name="Ferguson M.E."/>
            <person name="Rounsley S."/>
            <person name="Rokhsar D.S."/>
        </authorList>
    </citation>
    <scope>NUCLEOTIDE SEQUENCE [LARGE SCALE GENOMIC DNA]</scope>
    <source>
        <strain evidence="4">cv. AM560-2</strain>
    </source>
</reference>
<gene>
    <name evidence="3" type="ORF">MANES_07G087000v8</name>
</gene>
<dbReference type="EMBL" id="CM004393">
    <property type="protein sequence ID" value="OAY45735.1"/>
    <property type="molecule type" value="Genomic_DNA"/>
</dbReference>
<keyword evidence="4" id="KW-1185">Reference proteome</keyword>
<evidence type="ECO:0000313" key="4">
    <source>
        <dbReference type="Proteomes" id="UP000091857"/>
    </source>
</evidence>
<feature type="region of interest" description="Disordered" evidence="1">
    <location>
        <begin position="66"/>
        <end position="107"/>
    </location>
</feature>
<dbReference type="Proteomes" id="UP000091857">
    <property type="component" value="Chromosome 7"/>
</dbReference>
<dbReference type="AlphaFoldDB" id="A0A2C9VJP6"/>
<dbReference type="PANTHER" id="PTHR36245">
    <property type="entry name" value="GLYCINE-RICH PROTEIN DOT1-LIKE"/>
    <property type="match status" value="1"/>
</dbReference>
<protein>
    <submittedName>
        <fullName evidence="3">Uncharacterized protein</fullName>
    </submittedName>
</protein>
<accession>A0A2C9VJP6</accession>
<evidence type="ECO:0000313" key="3">
    <source>
        <dbReference type="EMBL" id="OAY45735.1"/>
    </source>
</evidence>
<keyword evidence="2" id="KW-0732">Signal</keyword>
<proteinExistence type="predicted"/>
<dbReference type="Gramene" id="Manes.07G087000.1.v8.1">
    <property type="protein sequence ID" value="Manes.07G087000.1.v8.1.CDS"/>
    <property type="gene ID" value="Manes.07G087000.v8.1"/>
</dbReference>
<dbReference type="OrthoDB" id="1648650at2759"/>
<feature type="chain" id="PRO_5012700062" evidence="2">
    <location>
        <begin position="29"/>
        <end position="153"/>
    </location>
</feature>
<evidence type="ECO:0000256" key="2">
    <source>
        <dbReference type="SAM" id="SignalP"/>
    </source>
</evidence>
<organism evidence="3 4">
    <name type="scientific">Manihot esculenta</name>
    <name type="common">Cassava</name>
    <name type="synonym">Jatropha manihot</name>
    <dbReference type="NCBI Taxonomy" id="3983"/>
    <lineage>
        <taxon>Eukaryota</taxon>
        <taxon>Viridiplantae</taxon>
        <taxon>Streptophyta</taxon>
        <taxon>Embryophyta</taxon>
        <taxon>Tracheophyta</taxon>
        <taxon>Spermatophyta</taxon>
        <taxon>Magnoliopsida</taxon>
        <taxon>eudicotyledons</taxon>
        <taxon>Gunneridae</taxon>
        <taxon>Pentapetalae</taxon>
        <taxon>rosids</taxon>
        <taxon>fabids</taxon>
        <taxon>Malpighiales</taxon>
        <taxon>Euphorbiaceae</taxon>
        <taxon>Crotonoideae</taxon>
        <taxon>Manihoteae</taxon>
        <taxon>Manihot</taxon>
    </lineage>
</organism>
<sequence>MEATQMGSKKMMVLFLIFFTSLYFLASSSPDHKVFVSDSLQEDIFGLTGRHEEKINGVDSDGAYNGRSGILHSSSHRSTGAGINGGANAGPAENGNGNGNSQGGTAANPVIVAGAANNNRHQNPHCSAANCNRNCIRFSPMIMATLAAVTLHI</sequence>
<evidence type="ECO:0000256" key="1">
    <source>
        <dbReference type="SAM" id="MobiDB-lite"/>
    </source>
</evidence>
<feature type="signal peptide" evidence="2">
    <location>
        <begin position="1"/>
        <end position="28"/>
    </location>
</feature>
<name>A0A2C9VJP6_MANES</name>
<comment type="caution">
    <text evidence="3">The sequence shown here is derived from an EMBL/GenBank/DDBJ whole genome shotgun (WGS) entry which is preliminary data.</text>
</comment>